<dbReference type="GeneID" id="92361049"/>
<dbReference type="KEGG" id="loi:92361049"/>
<dbReference type="GO" id="GO:0005509">
    <property type="term" value="F:calcium ion binding"/>
    <property type="evidence" value="ECO:0007669"/>
    <property type="project" value="InterPro"/>
</dbReference>
<dbReference type="PROSITE" id="PS00018">
    <property type="entry name" value="EF_HAND_1"/>
    <property type="match status" value="1"/>
</dbReference>
<dbReference type="Proteomes" id="UP000674143">
    <property type="component" value="Unassembled WGS sequence"/>
</dbReference>
<evidence type="ECO:0000256" key="1">
    <source>
        <dbReference type="ARBA" id="ARBA00022574"/>
    </source>
</evidence>
<protein>
    <recommendedName>
        <fullName evidence="5">EF-hand domain-containing protein</fullName>
    </recommendedName>
</protein>
<dbReference type="InterPro" id="IPR001680">
    <property type="entry name" value="WD40_rpt"/>
</dbReference>
<accession>A0A836HG18</accession>
<dbReference type="PANTHER" id="PTHR19848">
    <property type="entry name" value="WD40 REPEAT PROTEIN"/>
    <property type="match status" value="1"/>
</dbReference>
<dbReference type="InterPro" id="IPR018247">
    <property type="entry name" value="EF_Hand_1_Ca_BS"/>
</dbReference>
<dbReference type="PROSITE" id="PS50082">
    <property type="entry name" value="WD_REPEATS_2"/>
    <property type="match status" value="1"/>
</dbReference>
<dbReference type="AlphaFoldDB" id="A0A836HG18"/>
<dbReference type="PROSITE" id="PS50222">
    <property type="entry name" value="EF_HAND_2"/>
    <property type="match status" value="1"/>
</dbReference>
<evidence type="ECO:0000256" key="2">
    <source>
        <dbReference type="ARBA" id="ARBA00022737"/>
    </source>
</evidence>
<organism evidence="6 7">
    <name type="scientific">Leishmania orientalis</name>
    <dbReference type="NCBI Taxonomy" id="2249476"/>
    <lineage>
        <taxon>Eukaryota</taxon>
        <taxon>Discoba</taxon>
        <taxon>Euglenozoa</taxon>
        <taxon>Kinetoplastea</taxon>
        <taxon>Metakinetoplastina</taxon>
        <taxon>Trypanosomatida</taxon>
        <taxon>Trypanosomatidae</taxon>
        <taxon>Leishmaniinae</taxon>
        <taxon>Leishmania</taxon>
    </lineage>
</organism>
<dbReference type="Gene3D" id="1.10.238.10">
    <property type="entry name" value="EF-hand"/>
    <property type="match status" value="1"/>
</dbReference>
<dbReference type="Pfam" id="PF13499">
    <property type="entry name" value="EF-hand_7"/>
    <property type="match status" value="1"/>
</dbReference>
<dbReference type="RefSeq" id="XP_067062418.1">
    <property type="nucleotide sequence ID" value="XM_067207115.1"/>
</dbReference>
<gene>
    <name evidence="6" type="ORF">LSCM4_05145</name>
</gene>
<dbReference type="InterPro" id="IPR011992">
    <property type="entry name" value="EF-hand-dom_pair"/>
</dbReference>
<reference evidence="7" key="2">
    <citation type="journal article" date="2021" name="Sci. Data">
        <title>Chromosome-scale genome sequencing, assembly and annotation of six genomes from subfamily Leishmaniinae.</title>
        <authorList>
            <person name="Almutairi H."/>
            <person name="Urbaniak M.D."/>
            <person name="Bates M.D."/>
            <person name="Jariyapan N."/>
            <person name="Kwakye-Nuako G."/>
            <person name="Thomaz Soccol V."/>
            <person name="Al-Salem W.S."/>
            <person name="Dillon R.J."/>
            <person name="Bates P.A."/>
            <person name="Gatherer D."/>
        </authorList>
    </citation>
    <scope>NUCLEOTIDE SEQUENCE [LARGE SCALE GENOMIC DNA]</scope>
</reference>
<keyword evidence="7" id="KW-1185">Reference proteome</keyword>
<dbReference type="InterPro" id="IPR015943">
    <property type="entry name" value="WD40/YVTN_repeat-like_dom_sf"/>
</dbReference>
<dbReference type="Gene3D" id="2.130.10.10">
    <property type="entry name" value="YVTN repeat-like/Quinoprotein amine dehydrogenase"/>
    <property type="match status" value="2"/>
</dbReference>
<dbReference type="Pfam" id="PF00400">
    <property type="entry name" value="WD40"/>
    <property type="match status" value="3"/>
</dbReference>
<keyword evidence="1 4" id="KW-0853">WD repeat</keyword>
<dbReference type="SMR" id="A0A836HG18"/>
<comment type="caution">
    <text evidence="6">The sequence shown here is derived from an EMBL/GenBank/DDBJ whole genome shotgun (WGS) entry which is preliminary data.</text>
</comment>
<proteinExistence type="predicted"/>
<dbReference type="SMART" id="SM00320">
    <property type="entry name" value="WD40"/>
    <property type="match status" value="4"/>
</dbReference>
<dbReference type="SUPFAM" id="SSF50978">
    <property type="entry name" value="WD40 repeat-like"/>
    <property type="match status" value="1"/>
</dbReference>
<evidence type="ECO:0000313" key="7">
    <source>
        <dbReference type="Proteomes" id="UP000674143"/>
    </source>
</evidence>
<name>A0A836HG18_9TRYP</name>
<keyword evidence="3" id="KW-0106">Calcium</keyword>
<dbReference type="PROSITE" id="PS50294">
    <property type="entry name" value="WD_REPEATS_REGION"/>
    <property type="match status" value="1"/>
</dbReference>
<evidence type="ECO:0000313" key="6">
    <source>
        <dbReference type="EMBL" id="KAG5476185.1"/>
    </source>
</evidence>
<reference evidence="7" key="1">
    <citation type="journal article" date="2021" name="Microbiol. Resour. Announc.">
        <title>LGAAP: Leishmaniinae Genome Assembly and Annotation Pipeline.</title>
        <authorList>
            <person name="Almutairi H."/>
            <person name="Urbaniak M.D."/>
            <person name="Bates M.D."/>
            <person name="Jariyapan N."/>
            <person name="Kwakye-Nuako G."/>
            <person name="Thomaz-Soccol V."/>
            <person name="Al-Salem W.S."/>
            <person name="Dillon R.J."/>
            <person name="Bates P.A."/>
            <person name="Gatherer D."/>
        </authorList>
    </citation>
    <scope>NUCLEOTIDE SEQUENCE [LARGE SCALE GENOMIC DNA]</scope>
</reference>
<feature type="repeat" description="WD" evidence="4">
    <location>
        <begin position="335"/>
        <end position="367"/>
    </location>
</feature>
<evidence type="ECO:0000256" key="4">
    <source>
        <dbReference type="PROSITE-ProRule" id="PRU00221"/>
    </source>
</evidence>
<dbReference type="PANTHER" id="PTHR19848:SF8">
    <property type="entry name" value="F-BOX AND WD REPEAT DOMAIN CONTAINING 7"/>
    <property type="match status" value="1"/>
</dbReference>
<feature type="domain" description="EF-hand" evidence="5">
    <location>
        <begin position="203"/>
        <end position="230"/>
    </location>
</feature>
<dbReference type="SUPFAM" id="SSF47473">
    <property type="entry name" value="EF-hand"/>
    <property type="match status" value="1"/>
</dbReference>
<evidence type="ECO:0000256" key="3">
    <source>
        <dbReference type="ARBA" id="ARBA00022837"/>
    </source>
</evidence>
<keyword evidence="2" id="KW-0677">Repeat</keyword>
<dbReference type="InterPro" id="IPR036322">
    <property type="entry name" value="WD40_repeat_dom_sf"/>
</dbReference>
<sequence>MGVCLAHRSIAAADAALAPSKGVTHTTLPPRAVKRTTCAFSADALRPLNFDTPFAGYDCNIWSDLQQQKSAQDTMNGVPREQRSSSIAILQRISRERLSMPAEKVPLLDDLQLKKKEDEVGSAAGVTGSRFSIGSRGRRLSRTLSDIYSHLNVVAPRHQDEPKENYLKRIFAIADVEGRGRVSGAQLANSLFNDVNRASTTLMMNAADHDKDGYLSESEFVSFFIHAESGVDCLQEDWNESTSAKLKSSSESDDPTLEGITSLSARQNAQRGARHLMAFSDVRMRGVEVTNLRSQSSRIKSIALSPDGKLYAVSHRHDKVAHVYLLSNGAEVRRLVGHQGPLIGIIFSPDRKHVITAARDNFMASWDHTIGLECSFSKHPGIVTAVAVSFDGKFVFSGCQDNLIRKFTASNAKMRAVLSEIPCETPGVIVALTTQSTKSNVIAFSRSCDQCGYVANADKLKLVAQLRGHESLVWKASFNADDSMLFTCCERKIIVWDGTYFASVRIFNSAAFATPGPSTNEVLWTTAAFASLQYCGLLFCFNSVGQMHMVNCDAAGMKESIMDIQMRSNVYTTSIFVGDTMVCGDDYGNVYRIRIA</sequence>
<dbReference type="EMBL" id="JAFHLR010000026">
    <property type="protein sequence ID" value="KAG5476185.1"/>
    <property type="molecule type" value="Genomic_DNA"/>
</dbReference>
<evidence type="ECO:0000259" key="5">
    <source>
        <dbReference type="PROSITE" id="PS50222"/>
    </source>
</evidence>
<dbReference type="InterPro" id="IPR002048">
    <property type="entry name" value="EF_hand_dom"/>
</dbReference>